<dbReference type="Pfam" id="PF06463">
    <property type="entry name" value="Mob_synth_C"/>
    <property type="match status" value="1"/>
</dbReference>
<evidence type="ECO:0000256" key="2">
    <source>
        <dbReference type="ARBA" id="ARBA00023150"/>
    </source>
</evidence>
<sequence>MTTNGSLLLKKIDKLKEAGLNQVNISLDTLVESKNQFITRRTGGFSQTLKVFQVNFIKKQVRFIEFMPFDQNDWSKKKLLPYFEIRKQIENKYNLIRNVDQSTSTSKTFRIQGFKGTVGFISSMSDNFCGGCNRMRITADGNLKICLFDNREINLREMIDTGYSDQQILDEVENHLMKKHFSHGGVDSILQRENRSMIRIGG</sequence>
<evidence type="ECO:0000259" key="3">
    <source>
        <dbReference type="Pfam" id="PF06463"/>
    </source>
</evidence>
<dbReference type="OMA" id="APIKINM"/>
<organism evidence="4 5">
    <name type="scientific">Stylonychia lemnae</name>
    <name type="common">Ciliate</name>
    <dbReference type="NCBI Taxonomy" id="5949"/>
    <lineage>
        <taxon>Eukaryota</taxon>
        <taxon>Sar</taxon>
        <taxon>Alveolata</taxon>
        <taxon>Ciliophora</taxon>
        <taxon>Intramacronucleata</taxon>
        <taxon>Spirotrichea</taxon>
        <taxon>Stichotrichia</taxon>
        <taxon>Sporadotrichida</taxon>
        <taxon>Oxytrichidae</taxon>
        <taxon>Stylonychinae</taxon>
        <taxon>Stylonychia</taxon>
    </lineage>
</organism>
<name>A0A078AMU6_STYLE</name>
<dbReference type="GO" id="GO:0061798">
    <property type="term" value="F:GTP 3',8'-cyclase activity"/>
    <property type="evidence" value="ECO:0007669"/>
    <property type="project" value="TreeGrafter"/>
</dbReference>
<dbReference type="InterPro" id="IPR010505">
    <property type="entry name" value="MoaA_twitch"/>
</dbReference>
<keyword evidence="5" id="KW-1185">Reference proteome</keyword>
<protein>
    <submittedName>
        <fullName evidence="4">Molybdenum cofactor biosynthesis protein a</fullName>
    </submittedName>
</protein>
<dbReference type="InterPro" id="IPR013785">
    <property type="entry name" value="Aldolase_TIM"/>
</dbReference>
<dbReference type="InterPro" id="IPR050105">
    <property type="entry name" value="MoCo_biosynth_MoaA/MoaC"/>
</dbReference>
<dbReference type="InParanoid" id="A0A078AMU6"/>
<dbReference type="Proteomes" id="UP000039865">
    <property type="component" value="Unassembled WGS sequence"/>
</dbReference>
<dbReference type="GO" id="GO:0051539">
    <property type="term" value="F:4 iron, 4 sulfur cluster binding"/>
    <property type="evidence" value="ECO:0007669"/>
    <property type="project" value="UniProtKB-KW"/>
</dbReference>
<gene>
    <name evidence="4" type="primary">Contig3444.g3685</name>
    <name evidence="4" type="ORF">STYLEM_12526</name>
</gene>
<feature type="domain" description="Molybdenum cofactor biosynthesis protein A-like twitch" evidence="3">
    <location>
        <begin position="60"/>
        <end position="183"/>
    </location>
</feature>
<dbReference type="Gene3D" id="3.20.20.70">
    <property type="entry name" value="Aldolase class I"/>
    <property type="match status" value="2"/>
</dbReference>
<dbReference type="AlphaFoldDB" id="A0A078AMU6"/>
<evidence type="ECO:0000256" key="1">
    <source>
        <dbReference type="ARBA" id="ARBA00005046"/>
    </source>
</evidence>
<dbReference type="GO" id="GO:0006777">
    <property type="term" value="P:Mo-molybdopterin cofactor biosynthetic process"/>
    <property type="evidence" value="ECO:0007669"/>
    <property type="project" value="UniProtKB-KW"/>
</dbReference>
<comment type="pathway">
    <text evidence="1">Cofactor biosynthesis; molybdopterin biosynthesis.</text>
</comment>
<keyword evidence="2" id="KW-0501">Molybdenum cofactor biosynthesis</keyword>
<evidence type="ECO:0000313" key="5">
    <source>
        <dbReference type="Proteomes" id="UP000039865"/>
    </source>
</evidence>
<dbReference type="InterPro" id="IPR058240">
    <property type="entry name" value="rSAM_sf"/>
</dbReference>
<dbReference type="EMBL" id="CCKQ01011883">
    <property type="protein sequence ID" value="CDW83479.1"/>
    <property type="molecule type" value="Genomic_DNA"/>
</dbReference>
<evidence type="ECO:0000313" key="4">
    <source>
        <dbReference type="EMBL" id="CDW83479.1"/>
    </source>
</evidence>
<reference evidence="4 5" key="1">
    <citation type="submission" date="2014-06" db="EMBL/GenBank/DDBJ databases">
        <authorList>
            <person name="Swart Estienne"/>
        </authorList>
    </citation>
    <scope>NUCLEOTIDE SEQUENCE [LARGE SCALE GENOMIC DNA]</scope>
    <source>
        <strain evidence="4 5">130c</strain>
    </source>
</reference>
<accession>A0A078AMU6</accession>
<dbReference type="OrthoDB" id="429626at2759"/>
<dbReference type="PANTHER" id="PTHR22960">
    <property type="entry name" value="MOLYBDOPTERIN COFACTOR SYNTHESIS PROTEIN A"/>
    <property type="match status" value="1"/>
</dbReference>
<proteinExistence type="predicted"/>
<dbReference type="SUPFAM" id="SSF102114">
    <property type="entry name" value="Radical SAM enzymes"/>
    <property type="match status" value="1"/>
</dbReference>
<dbReference type="GO" id="GO:0061799">
    <property type="term" value="F:cyclic pyranopterin monophosphate synthase activity"/>
    <property type="evidence" value="ECO:0007669"/>
    <property type="project" value="TreeGrafter"/>
</dbReference>
<dbReference type="CDD" id="cd21117">
    <property type="entry name" value="Twitch_MoaA"/>
    <property type="match status" value="1"/>
</dbReference>
<dbReference type="PANTHER" id="PTHR22960:SF0">
    <property type="entry name" value="MOLYBDENUM COFACTOR BIOSYNTHESIS PROTEIN 1"/>
    <property type="match status" value="1"/>
</dbReference>